<dbReference type="EMBL" id="GBXM01041689">
    <property type="protein sequence ID" value="JAH66888.1"/>
    <property type="molecule type" value="Transcribed_RNA"/>
</dbReference>
<name>A0A0E9UPL5_ANGAN</name>
<proteinExistence type="predicted"/>
<reference evidence="1" key="2">
    <citation type="journal article" date="2015" name="Fish Shellfish Immunol.">
        <title>Early steps in the European eel (Anguilla anguilla)-Vibrio vulnificus interaction in the gills: Role of the RtxA13 toxin.</title>
        <authorList>
            <person name="Callol A."/>
            <person name="Pajuelo D."/>
            <person name="Ebbesson L."/>
            <person name="Teles M."/>
            <person name="MacKenzie S."/>
            <person name="Amaro C."/>
        </authorList>
    </citation>
    <scope>NUCLEOTIDE SEQUENCE</scope>
</reference>
<dbReference type="AlphaFoldDB" id="A0A0E9UPL5"/>
<accession>A0A0E9UPL5</accession>
<organism evidence="1">
    <name type="scientific">Anguilla anguilla</name>
    <name type="common">European freshwater eel</name>
    <name type="synonym">Muraena anguilla</name>
    <dbReference type="NCBI Taxonomy" id="7936"/>
    <lineage>
        <taxon>Eukaryota</taxon>
        <taxon>Metazoa</taxon>
        <taxon>Chordata</taxon>
        <taxon>Craniata</taxon>
        <taxon>Vertebrata</taxon>
        <taxon>Euteleostomi</taxon>
        <taxon>Actinopterygii</taxon>
        <taxon>Neopterygii</taxon>
        <taxon>Teleostei</taxon>
        <taxon>Anguilliformes</taxon>
        <taxon>Anguillidae</taxon>
        <taxon>Anguilla</taxon>
    </lineage>
</organism>
<reference evidence="1" key="1">
    <citation type="submission" date="2014-11" db="EMBL/GenBank/DDBJ databases">
        <authorList>
            <person name="Amaro Gonzalez C."/>
        </authorList>
    </citation>
    <scope>NUCLEOTIDE SEQUENCE</scope>
</reference>
<sequence length="28" mass="2974">MISVVDDNVFCVPFEMNSVSGGQGPICE</sequence>
<protein>
    <submittedName>
        <fullName evidence="1">Uncharacterized protein</fullName>
    </submittedName>
</protein>
<evidence type="ECO:0000313" key="1">
    <source>
        <dbReference type="EMBL" id="JAH66888.1"/>
    </source>
</evidence>